<reference evidence="3" key="1">
    <citation type="submission" date="2010-08" db="EMBL/GenBank/DDBJ databases">
        <authorList>
            <person name="Muzny D."/>
            <person name="Qin X."/>
            <person name="Buhay C."/>
            <person name="Dugan-Rocha S."/>
            <person name="Ding Y."/>
            <person name="Chen G."/>
            <person name="Hawes A."/>
            <person name="Holder M."/>
            <person name="Jhangiani S."/>
            <person name="Johnson A."/>
            <person name="Khan Z."/>
            <person name="Li Z."/>
            <person name="Liu W."/>
            <person name="Liu X."/>
            <person name="Perez L."/>
            <person name="Shen H."/>
            <person name="Wang Q."/>
            <person name="Watt J."/>
            <person name="Xi L."/>
            <person name="Xin Y."/>
            <person name="Zhou J."/>
            <person name="Deng J."/>
            <person name="Jiang H."/>
            <person name="Liu Y."/>
            <person name="Qu J."/>
            <person name="Song X.-Z."/>
            <person name="Zhang L."/>
            <person name="Villasana D."/>
            <person name="Johnson A."/>
            <person name="Liu J."/>
            <person name="Liyanage D."/>
            <person name="Lorensuhewa L."/>
            <person name="Robinson T."/>
            <person name="Song A."/>
            <person name="Song B.-B."/>
            <person name="Dinh H."/>
            <person name="Thornton R."/>
            <person name="Coyle M."/>
            <person name="Francisco L."/>
            <person name="Jackson L."/>
            <person name="Javaid M."/>
            <person name="Korchina V."/>
            <person name="Kovar C."/>
            <person name="Mata R."/>
            <person name="Mathew T."/>
            <person name="Ngo R."/>
            <person name="Nguyen L."/>
            <person name="Nguyen N."/>
            <person name="Okwuonu G."/>
            <person name="Ongeri F."/>
            <person name="Pham C."/>
            <person name="Simmons D."/>
            <person name="Wilczek-Boney K."/>
            <person name="Hale W."/>
            <person name="Jakkamsetti A."/>
            <person name="Pham P."/>
            <person name="Ruth R."/>
            <person name="San Lucas F."/>
            <person name="Warren J."/>
            <person name="Zhang J."/>
            <person name="Zhao Z."/>
            <person name="Zhou C."/>
            <person name="Zhu D."/>
            <person name="Lee S."/>
            <person name="Bess C."/>
            <person name="Blankenburg K."/>
            <person name="Forbes L."/>
            <person name="Fu Q."/>
            <person name="Gubbala S."/>
            <person name="Hirani K."/>
            <person name="Jayaseelan J.C."/>
            <person name="Lara F."/>
            <person name="Munidasa M."/>
            <person name="Palculict T."/>
            <person name="Patil S."/>
            <person name="Pu L.-L."/>
            <person name="Saada N."/>
            <person name="Tang L."/>
            <person name="Weissenberger G."/>
            <person name="Zhu Y."/>
            <person name="Hemphill L."/>
            <person name="Shang Y."/>
            <person name="Youmans B."/>
            <person name="Ayvaz T."/>
            <person name="Ross M."/>
            <person name="Santibanez J."/>
            <person name="Aqrawi P."/>
            <person name="Gross S."/>
            <person name="Joshi V."/>
            <person name="Fowler G."/>
            <person name="Nazareth L."/>
            <person name="Reid J."/>
            <person name="Worley K."/>
            <person name="Petrosino J."/>
            <person name="Highlander S."/>
            <person name="Gibbs R."/>
        </authorList>
    </citation>
    <scope>NUCLEOTIDE SEQUENCE [LARGE SCALE GENOMIC DNA]</scope>
    <source>
        <strain evidence="3">DSM 15272</strain>
    </source>
</reference>
<evidence type="ECO:0000259" key="2">
    <source>
        <dbReference type="PROSITE" id="PS51462"/>
    </source>
</evidence>
<dbReference type="Gene3D" id="3.90.79.10">
    <property type="entry name" value="Nucleoside Triphosphate Pyrophosphohydrolase"/>
    <property type="match status" value="1"/>
</dbReference>
<protein>
    <submittedName>
        <fullName evidence="3">Hydrolase, NUDIX family</fullName>
    </submittedName>
</protein>
<name>E2S9M2_9ACTN</name>
<evidence type="ECO:0000313" key="4">
    <source>
        <dbReference type="Proteomes" id="UP000003111"/>
    </source>
</evidence>
<feature type="domain" description="Nudix hydrolase" evidence="2">
    <location>
        <begin position="63"/>
        <end position="199"/>
    </location>
</feature>
<dbReference type="AlphaFoldDB" id="E2S9M2"/>
<evidence type="ECO:0000256" key="1">
    <source>
        <dbReference type="ARBA" id="ARBA00022801"/>
    </source>
</evidence>
<dbReference type="Pfam" id="PF00293">
    <property type="entry name" value="NUDIX"/>
    <property type="match status" value="1"/>
</dbReference>
<sequence>MTGGANSAHPHLPGRLAPADLADVPATWPVDSSVTHFDSSYLQMRVDTIVSPVGERLSRAVVQPRGAVGVLAVDPEGRIMLVEQFRHAVGHRMIELPAGILDVEDESPQVGAARELAEEADLVAEHWEPLLTTRSSPGYTSETLLVFRATGLSGVAEADRTVREGEEADMLQWWVDLDDAVDAVLAMRITNGLTVAAILAEKVRRSR</sequence>
<dbReference type="GO" id="GO:0005829">
    <property type="term" value="C:cytosol"/>
    <property type="evidence" value="ECO:0007669"/>
    <property type="project" value="TreeGrafter"/>
</dbReference>
<dbReference type="HOGENOM" id="CLU_062658_5_0_11"/>
<dbReference type="OrthoDB" id="9806150at2"/>
<proteinExistence type="predicted"/>
<keyword evidence="4" id="KW-1185">Reference proteome</keyword>
<dbReference type="EMBL" id="ACLF03000003">
    <property type="protein sequence ID" value="EFQ83946.1"/>
    <property type="molecule type" value="Genomic_DNA"/>
</dbReference>
<dbReference type="eggNOG" id="COG0494">
    <property type="taxonomic scope" value="Bacteria"/>
</dbReference>
<dbReference type="PANTHER" id="PTHR11839">
    <property type="entry name" value="UDP/ADP-SUGAR PYROPHOSPHATASE"/>
    <property type="match status" value="1"/>
</dbReference>
<dbReference type="CDD" id="cd24158">
    <property type="entry name" value="NUDIX_ADPRase_Rv1700"/>
    <property type="match status" value="1"/>
</dbReference>
<dbReference type="RefSeq" id="WP_007077684.1">
    <property type="nucleotide sequence ID" value="NZ_CM001024.1"/>
</dbReference>
<dbReference type="GO" id="GO:0006753">
    <property type="term" value="P:nucleoside phosphate metabolic process"/>
    <property type="evidence" value="ECO:0007669"/>
    <property type="project" value="TreeGrafter"/>
</dbReference>
<dbReference type="InterPro" id="IPR000086">
    <property type="entry name" value="NUDIX_hydrolase_dom"/>
</dbReference>
<keyword evidence="1 3" id="KW-0378">Hydrolase</keyword>
<dbReference type="InterPro" id="IPR015797">
    <property type="entry name" value="NUDIX_hydrolase-like_dom_sf"/>
</dbReference>
<dbReference type="SUPFAM" id="SSF55811">
    <property type="entry name" value="Nudix"/>
    <property type="match status" value="1"/>
</dbReference>
<dbReference type="PROSITE" id="PS51462">
    <property type="entry name" value="NUDIX"/>
    <property type="match status" value="1"/>
</dbReference>
<gene>
    <name evidence="3" type="ORF">HMPREF0063_10662</name>
</gene>
<dbReference type="PANTHER" id="PTHR11839:SF31">
    <property type="entry name" value="ADP-RIBOSE PYROPHOSPHATASE"/>
    <property type="match status" value="1"/>
</dbReference>
<organism evidence="3 4">
    <name type="scientific">Aeromicrobium marinum DSM 15272</name>
    <dbReference type="NCBI Taxonomy" id="585531"/>
    <lineage>
        <taxon>Bacteria</taxon>
        <taxon>Bacillati</taxon>
        <taxon>Actinomycetota</taxon>
        <taxon>Actinomycetes</taxon>
        <taxon>Propionibacteriales</taxon>
        <taxon>Nocardioidaceae</taxon>
        <taxon>Aeromicrobium</taxon>
    </lineage>
</organism>
<evidence type="ECO:0000313" key="3">
    <source>
        <dbReference type="EMBL" id="EFQ83946.1"/>
    </source>
</evidence>
<dbReference type="STRING" id="585531.HMPREF0063_10662"/>
<dbReference type="GO" id="GO:0019693">
    <property type="term" value="P:ribose phosphate metabolic process"/>
    <property type="evidence" value="ECO:0007669"/>
    <property type="project" value="TreeGrafter"/>
</dbReference>
<dbReference type="Proteomes" id="UP000003111">
    <property type="component" value="Unassembled WGS sequence"/>
</dbReference>
<accession>E2S9M2</accession>
<dbReference type="GO" id="GO:0016787">
    <property type="term" value="F:hydrolase activity"/>
    <property type="evidence" value="ECO:0007669"/>
    <property type="project" value="UniProtKB-KW"/>
</dbReference>
<comment type="caution">
    <text evidence="3">The sequence shown here is derived from an EMBL/GenBank/DDBJ whole genome shotgun (WGS) entry which is preliminary data.</text>
</comment>